<sequence>MKKKTLLIVIVVLFLINFSSEAKVDFSGEIEYKLNNISVNSDNGQYIEDVFSKYNSEIYDSEFEQCLITRFNHQFSWGESKIRLGLLEGDSDDLTLDDFLFDLAWQDSVKFRIGTRVRPELSKYIFSNSEKKECNNEEATAGAIAEINYNNLKVLPLYLQVEEDIEDFTSDINVYGLDTNFLAKENLTIGTTALKTVPQEEEINDIQSQNNYSLTVDYQPRKWLGIDADLARSAQEDERYSEEVYGNLTVLNFSTELNSKLNTEFSYQDVHELYAPIRTTKYEEEYRFRENDYNQGYKITGNYRLPPRWKSTLKFKYSDFMRTNSYIQADPYVQNLGVAEQLEDNQIKTYELGLISERARVYSRLFYTHEVTTNDTDPSIVVDPTEEATENEDRDSNYSPGYKDKTLDTIHLYSKYKILIARDYNFNISGRYVWEQENNKYHNHNPNLSNQITENIYILGFDGAYKVNSRWDFNGQYNIEYHDIDFEVGNNQAAWTEGLLHDVDFNFNYQLSEQSSLNLSYNYRIYDLLDYDLSGEGEIYRYYDHDFNTHEINLSLTTKF</sequence>
<dbReference type="AlphaFoldDB" id="A0A939BM52"/>
<comment type="caution">
    <text evidence="3">The sequence shown here is derived from an EMBL/GenBank/DDBJ whole genome shotgun (WGS) entry which is preliminary data.</text>
</comment>
<evidence type="ECO:0000256" key="2">
    <source>
        <dbReference type="SAM" id="SignalP"/>
    </source>
</evidence>
<evidence type="ECO:0000313" key="4">
    <source>
        <dbReference type="Proteomes" id="UP000774000"/>
    </source>
</evidence>
<dbReference type="EMBL" id="JAFBDQ010000002">
    <property type="protein sequence ID" value="MBM7555635.1"/>
    <property type="molecule type" value="Genomic_DNA"/>
</dbReference>
<feature type="signal peptide" evidence="2">
    <location>
        <begin position="1"/>
        <end position="22"/>
    </location>
</feature>
<accession>A0A939BM52</accession>
<evidence type="ECO:0000313" key="3">
    <source>
        <dbReference type="EMBL" id="MBM7555635.1"/>
    </source>
</evidence>
<feature type="region of interest" description="Disordered" evidence="1">
    <location>
        <begin position="376"/>
        <end position="400"/>
    </location>
</feature>
<proteinExistence type="predicted"/>
<gene>
    <name evidence="3" type="ORF">JOC47_000460</name>
</gene>
<feature type="compositionally biased region" description="Acidic residues" evidence="1">
    <location>
        <begin position="384"/>
        <end position="393"/>
    </location>
</feature>
<organism evidence="3 4">
    <name type="scientific">Halanaerobacter jeridensis</name>
    <dbReference type="NCBI Taxonomy" id="706427"/>
    <lineage>
        <taxon>Bacteria</taxon>
        <taxon>Bacillati</taxon>
        <taxon>Bacillota</taxon>
        <taxon>Clostridia</taxon>
        <taxon>Halanaerobiales</taxon>
        <taxon>Halobacteroidaceae</taxon>
        <taxon>Halanaerobacter</taxon>
    </lineage>
</organism>
<feature type="chain" id="PRO_5039592876" description="Beta-barrel porin 2" evidence="2">
    <location>
        <begin position="23"/>
        <end position="560"/>
    </location>
</feature>
<dbReference type="Proteomes" id="UP000774000">
    <property type="component" value="Unassembled WGS sequence"/>
</dbReference>
<evidence type="ECO:0000256" key="1">
    <source>
        <dbReference type="SAM" id="MobiDB-lite"/>
    </source>
</evidence>
<protein>
    <recommendedName>
        <fullName evidence="5">Beta-barrel porin 2</fullName>
    </recommendedName>
</protein>
<keyword evidence="4" id="KW-1185">Reference proteome</keyword>
<name>A0A939BM52_9FIRM</name>
<evidence type="ECO:0008006" key="5">
    <source>
        <dbReference type="Google" id="ProtNLM"/>
    </source>
</evidence>
<dbReference type="RefSeq" id="WP_204700361.1">
    <property type="nucleotide sequence ID" value="NZ_JAFBDQ010000002.1"/>
</dbReference>
<keyword evidence="2" id="KW-0732">Signal</keyword>
<reference evidence="3" key="1">
    <citation type="submission" date="2021-01" db="EMBL/GenBank/DDBJ databases">
        <title>Genomic Encyclopedia of Type Strains, Phase IV (KMG-IV): sequencing the most valuable type-strain genomes for metagenomic binning, comparative biology and taxonomic classification.</title>
        <authorList>
            <person name="Goeker M."/>
        </authorList>
    </citation>
    <scope>NUCLEOTIDE SEQUENCE</scope>
    <source>
        <strain evidence="3">DSM 23230</strain>
    </source>
</reference>